<evidence type="ECO:0000313" key="2">
    <source>
        <dbReference type="EMBL" id="TXC67431.1"/>
    </source>
</evidence>
<accession>A0A5C6U5L7</accession>
<keyword evidence="2" id="KW-0378">Hydrolase</keyword>
<evidence type="ECO:0000259" key="1">
    <source>
        <dbReference type="Pfam" id="PF00561"/>
    </source>
</evidence>
<gene>
    <name evidence="2" type="ORF">FSC37_02040</name>
</gene>
<dbReference type="Proteomes" id="UP000321832">
    <property type="component" value="Unassembled WGS sequence"/>
</dbReference>
<dbReference type="SUPFAM" id="SSF53474">
    <property type="entry name" value="alpha/beta-Hydrolases"/>
    <property type="match status" value="1"/>
</dbReference>
<dbReference type="AlphaFoldDB" id="A0A5C6U5L7"/>
<feature type="domain" description="AB hydrolase-1" evidence="1">
    <location>
        <begin position="25"/>
        <end position="128"/>
    </location>
</feature>
<evidence type="ECO:0000313" key="3">
    <source>
        <dbReference type="Proteomes" id="UP000321832"/>
    </source>
</evidence>
<dbReference type="PANTHER" id="PTHR46438">
    <property type="entry name" value="ALPHA/BETA-HYDROLASES SUPERFAMILY PROTEIN"/>
    <property type="match status" value="1"/>
</dbReference>
<dbReference type="InterPro" id="IPR029058">
    <property type="entry name" value="AB_hydrolase_fold"/>
</dbReference>
<dbReference type="Gene3D" id="3.40.50.1820">
    <property type="entry name" value="alpha/beta hydrolase"/>
    <property type="match status" value="1"/>
</dbReference>
<proteinExistence type="predicted"/>
<name>A0A5C6U5L7_9BURK</name>
<dbReference type="EMBL" id="VOPW01000001">
    <property type="protein sequence ID" value="TXC67431.1"/>
    <property type="molecule type" value="Genomic_DNA"/>
</dbReference>
<sequence>MVDTATGRIHAYAGVPPGDAAQARPLLLVHSVNAAGSAREVRPLFDRYRTGRPVYALDLPGFGLSERSERAYSPRLMTDAVLAIAAEVQRRHGLAPIDMLAVSLGGEFAARAAAEQPTRFSSVALVSPTGFNGTSRRVGATGSTRAVPGLHRVLAQPLWSGALFRGLTRPGVIRFFLEKTWGSRQIDEDLWQYDVAITRPPEARHAPLYFLSGALFSADIHRVYDQLTMPVWMVHGQRGDFVDYRGKRYYENRPNWRFDVLDTGAMPYFEQPDAFCARYDAFLAGL</sequence>
<reference evidence="2 3" key="1">
    <citation type="submission" date="2019-08" db="EMBL/GenBank/DDBJ databases">
        <authorList>
            <person name="Khan S.A."/>
            <person name="Jeon C.O."/>
            <person name="Jeong S.E."/>
        </authorList>
    </citation>
    <scope>NUCLEOTIDE SEQUENCE [LARGE SCALE GENOMIC DNA]</scope>
    <source>
        <strain evidence="3">IMCC1728</strain>
    </source>
</reference>
<keyword evidence="3" id="KW-1185">Reference proteome</keyword>
<dbReference type="InterPro" id="IPR000073">
    <property type="entry name" value="AB_hydrolase_1"/>
</dbReference>
<organism evidence="2 3">
    <name type="scientific">Piscinibacter aquaticus</name>
    <dbReference type="NCBI Taxonomy" id="392597"/>
    <lineage>
        <taxon>Bacteria</taxon>
        <taxon>Pseudomonadati</taxon>
        <taxon>Pseudomonadota</taxon>
        <taxon>Betaproteobacteria</taxon>
        <taxon>Burkholderiales</taxon>
        <taxon>Sphaerotilaceae</taxon>
        <taxon>Piscinibacter</taxon>
    </lineage>
</organism>
<dbReference type="Pfam" id="PF00561">
    <property type="entry name" value="Abhydrolase_1"/>
    <property type="match status" value="1"/>
</dbReference>
<comment type="caution">
    <text evidence="2">The sequence shown here is derived from an EMBL/GenBank/DDBJ whole genome shotgun (WGS) entry which is preliminary data.</text>
</comment>
<dbReference type="PANTHER" id="PTHR46438:SF2">
    <property type="entry name" value="ALPHA_BETA-HYDROLASES SUPERFAMILY PROTEIN"/>
    <property type="match status" value="1"/>
</dbReference>
<dbReference type="GO" id="GO:0016787">
    <property type="term" value="F:hydrolase activity"/>
    <property type="evidence" value="ECO:0007669"/>
    <property type="project" value="UniProtKB-KW"/>
</dbReference>
<protein>
    <submittedName>
        <fullName evidence="2">Alpha/beta hydrolase</fullName>
    </submittedName>
</protein>